<organism evidence="1 2">
    <name type="scientific">Zostera marina</name>
    <name type="common">Eelgrass</name>
    <dbReference type="NCBI Taxonomy" id="29655"/>
    <lineage>
        <taxon>Eukaryota</taxon>
        <taxon>Viridiplantae</taxon>
        <taxon>Streptophyta</taxon>
        <taxon>Embryophyta</taxon>
        <taxon>Tracheophyta</taxon>
        <taxon>Spermatophyta</taxon>
        <taxon>Magnoliopsida</taxon>
        <taxon>Liliopsida</taxon>
        <taxon>Zosteraceae</taxon>
        <taxon>Zostera</taxon>
    </lineage>
</organism>
<proteinExistence type="predicted"/>
<evidence type="ECO:0000313" key="2">
    <source>
        <dbReference type="Proteomes" id="UP000036987"/>
    </source>
</evidence>
<accession>A0A0K9PF00</accession>
<dbReference type="EMBL" id="LFYR01000901">
    <property type="protein sequence ID" value="KMZ67549.1"/>
    <property type="molecule type" value="Genomic_DNA"/>
</dbReference>
<keyword evidence="2" id="KW-1185">Reference proteome</keyword>
<evidence type="ECO:0000313" key="1">
    <source>
        <dbReference type="EMBL" id="KMZ67549.1"/>
    </source>
</evidence>
<dbReference type="AlphaFoldDB" id="A0A0K9PF00"/>
<sequence>MKSKKIIKSLSETKVSSEVDCIIKKPIVIVANKSDARASDIGASSTNGIVPRKQFFQMLAPEDELNSDSGDECLFKKSELTITEPYHFLAEPTVPKIPYVSSEKRLDSSPAPLVFQISLDPFYFPPHQRQQLPWRYNFL</sequence>
<comment type="caution">
    <text evidence="1">The sequence shown here is derived from an EMBL/GenBank/DDBJ whole genome shotgun (WGS) entry which is preliminary data.</text>
</comment>
<name>A0A0K9PF00_ZOSMR</name>
<dbReference type="Proteomes" id="UP000036987">
    <property type="component" value="Unassembled WGS sequence"/>
</dbReference>
<gene>
    <name evidence="1" type="ORF">ZOSMA_264G00280</name>
</gene>
<protein>
    <submittedName>
        <fullName evidence="1">Uncharacterized protein</fullName>
    </submittedName>
</protein>
<reference evidence="2" key="1">
    <citation type="journal article" date="2016" name="Nature">
        <title>The genome of the seagrass Zostera marina reveals angiosperm adaptation to the sea.</title>
        <authorList>
            <person name="Olsen J.L."/>
            <person name="Rouze P."/>
            <person name="Verhelst B."/>
            <person name="Lin Y.-C."/>
            <person name="Bayer T."/>
            <person name="Collen J."/>
            <person name="Dattolo E."/>
            <person name="De Paoli E."/>
            <person name="Dittami S."/>
            <person name="Maumus F."/>
            <person name="Michel G."/>
            <person name="Kersting A."/>
            <person name="Lauritano C."/>
            <person name="Lohaus R."/>
            <person name="Toepel M."/>
            <person name="Tonon T."/>
            <person name="Vanneste K."/>
            <person name="Amirebrahimi M."/>
            <person name="Brakel J."/>
            <person name="Bostroem C."/>
            <person name="Chovatia M."/>
            <person name="Grimwood J."/>
            <person name="Jenkins J.W."/>
            <person name="Jueterbock A."/>
            <person name="Mraz A."/>
            <person name="Stam W.T."/>
            <person name="Tice H."/>
            <person name="Bornberg-Bauer E."/>
            <person name="Green P.J."/>
            <person name="Pearson G.A."/>
            <person name="Procaccini G."/>
            <person name="Duarte C.M."/>
            <person name="Schmutz J."/>
            <person name="Reusch T.B.H."/>
            <person name="Van de Peer Y."/>
        </authorList>
    </citation>
    <scope>NUCLEOTIDE SEQUENCE [LARGE SCALE GENOMIC DNA]</scope>
    <source>
        <strain evidence="2">cv. Finnish</strain>
    </source>
</reference>